<evidence type="ECO:0000256" key="6">
    <source>
        <dbReference type="ARBA" id="ARBA00022801"/>
    </source>
</evidence>
<evidence type="ECO:0000256" key="8">
    <source>
        <dbReference type="ARBA" id="ARBA00023118"/>
    </source>
</evidence>
<keyword evidence="6 9" id="KW-0378">Hydrolase</keyword>
<dbReference type="EMBL" id="DXEN01000095">
    <property type="protein sequence ID" value="HIX87463.1"/>
    <property type="molecule type" value="Genomic_DNA"/>
</dbReference>
<keyword evidence="3 9" id="KW-0540">Nuclease</keyword>
<comment type="subunit">
    <text evidence="9">Homodimer, forms a heterotetramer with a Cas1 homodimer.</text>
</comment>
<evidence type="ECO:0000256" key="5">
    <source>
        <dbReference type="ARBA" id="ARBA00022759"/>
    </source>
</evidence>
<organism evidence="10 11">
    <name type="scientific">Candidatus Parabacteroides intestinigallinarum</name>
    <dbReference type="NCBI Taxonomy" id="2838722"/>
    <lineage>
        <taxon>Bacteria</taxon>
        <taxon>Pseudomonadati</taxon>
        <taxon>Bacteroidota</taxon>
        <taxon>Bacteroidia</taxon>
        <taxon>Bacteroidales</taxon>
        <taxon>Tannerellaceae</taxon>
        <taxon>Parabacteroides</taxon>
    </lineage>
</organism>
<evidence type="ECO:0000256" key="7">
    <source>
        <dbReference type="ARBA" id="ARBA00022842"/>
    </source>
</evidence>
<evidence type="ECO:0000313" key="10">
    <source>
        <dbReference type="EMBL" id="HIX87463.1"/>
    </source>
</evidence>
<evidence type="ECO:0000256" key="4">
    <source>
        <dbReference type="ARBA" id="ARBA00022723"/>
    </source>
</evidence>
<dbReference type="GO" id="GO:0004521">
    <property type="term" value="F:RNA endonuclease activity"/>
    <property type="evidence" value="ECO:0007669"/>
    <property type="project" value="InterPro"/>
</dbReference>
<evidence type="ECO:0000313" key="11">
    <source>
        <dbReference type="Proteomes" id="UP000823847"/>
    </source>
</evidence>
<evidence type="ECO:0000256" key="3">
    <source>
        <dbReference type="ARBA" id="ARBA00022722"/>
    </source>
</evidence>
<keyword evidence="5 9" id="KW-0255">Endonuclease</keyword>
<keyword evidence="4 9" id="KW-0479">Metal-binding</keyword>
<dbReference type="PANTHER" id="PTHR34405:SF3">
    <property type="entry name" value="CRISPR-ASSOCIATED ENDORIBONUCLEASE CAS2 3"/>
    <property type="match status" value="1"/>
</dbReference>
<proteinExistence type="inferred from homology"/>
<dbReference type="GO" id="GO:0043571">
    <property type="term" value="P:maintenance of CRISPR repeat elements"/>
    <property type="evidence" value="ECO:0007669"/>
    <property type="project" value="UniProtKB-UniRule"/>
</dbReference>
<comment type="cofactor">
    <cofactor evidence="1 9">
        <name>Mg(2+)</name>
        <dbReference type="ChEBI" id="CHEBI:18420"/>
    </cofactor>
</comment>
<keyword evidence="8 9" id="KW-0051">Antiviral defense</keyword>
<evidence type="ECO:0000256" key="9">
    <source>
        <dbReference type="HAMAP-Rule" id="MF_01471"/>
    </source>
</evidence>
<dbReference type="GO" id="GO:0046872">
    <property type="term" value="F:metal ion binding"/>
    <property type="evidence" value="ECO:0007669"/>
    <property type="project" value="UniProtKB-UniRule"/>
</dbReference>
<dbReference type="Gene3D" id="3.30.70.240">
    <property type="match status" value="1"/>
</dbReference>
<dbReference type="SUPFAM" id="SSF143430">
    <property type="entry name" value="TTP0101/SSO1404-like"/>
    <property type="match status" value="1"/>
</dbReference>
<comment type="similarity">
    <text evidence="2 9">Belongs to the CRISPR-associated endoribonuclease Cas2 protein family.</text>
</comment>
<dbReference type="PANTHER" id="PTHR34405">
    <property type="entry name" value="CRISPR-ASSOCIATED ENDORIBONUCLEASE CAS2"/>
    <property type="match status" value="1"/>
</dbReference>
<evidence type="ECO:0000256" key="2">
    <source>
        <dbReference type="ARBA" id="ARBA00009959"/>
    </source>
</evidence>
<reference evidence="10" key="2">
    <citation type="submission" date="2021-04" db="EMBL/GenBank/DDBJ databases">
        <authorList>
            <person name="Gilroy R."/>
        </authorList>
    </citation>
    <scope>NUCLEOTIDE SEQUENCE</scope>
    <source>
        <strain evidence="10">ChiHecec2B26-12326</strain>
    </source>
</reference>
<name>A0A9D2BRZ2_9BACT</name>
<reference evidence="10" key="1">
    <citation type="journal article" date="2021" name="PeerJ">
        <title>Extensive microbial diversity within the chicken gut microbiome revealed by metagenomics and culture.</title>
        <authorList>
            <person name="Gilroy R."/>
            <person name="Ravi A."/>
            <person name="Getino M."/>
            <person name="Pursley I."/>
            <person name="Horton D.L."/>
            <person name="Alikhan N.F."/>
            <person name="Baker D."/>
            <person name="Gharbi K."/>
            <person name="Hall N."/>
            <person name="Watson M."/>
            <person name="Adriaenssens E.M."/>
            <person name="Foster-Nyarko E."/>
            <person name="Jarju S."/>
            <person name="Secka A."/>
            <person name="Antonio M."/>
            <person name="Oren A."/>
            <person name="Chaudhuri R.R."/>
            <person name="La Ragione R."/>
            <person name="Hildebrand F."/>
            <person name="Pallen M.J."/>
        </authorList>
    </citation>
    <scope>NUCLEOTIDE SEQUENCE</scope>
    <source>
        <strain evidence="10">ChiHecec2B26-12326</strain>
    </source>
</reference>
<sequence>MKKGKKPREPLSFVETMRKLVHAGISGSAVPNRQSDDEISLSPLEERAQRILGIVNRNDRPPYNMLFFVMYDIESNKVRRQVAKYLLRKGCTRVQRSIFLADLATSEYDSIRNDLTEVQAAYENKDSILIVPISSDYLRSMKIIGQQIALDIIMHNKNTLFF</sequence>
<dbReference type="Proteomes" id="UP000823847">
    <property type="component" value="Unassembled WGS sequence"/>
</dbReference>
<dbReference type="InterPro" id="IPR019199">
    <property type="entry name" value="Virulence_VapD/CRISPR_Cas2"/>
</dbReference>
<dbReference type="GO" id="GO:0016787">
    <property type="term" value="F:hydrolase activity"/>
    <property type="evidence" value="ECO:0007669"/>
    <property type="project" value="UniProtKB-KW"/>
</dbReference>
<comment type="function">
    <text evidence="9">CRISPR (clustered regularly interspaced short palindromic repeat), is an adaptive immune system that provides protection against mobile genetic elements (viruses, transposable elements and conjugative plasmids). CRISPR clusters contain sequences complementary to antecedent mobile elements and target invading nucleic acids. CRISPR clusters are transcribed and processed into CRISPR RNA (crRNA). Functions as a ssRNA-specific endoribonuclease. Involved in the integration of spacer DNA into the CRISPR cassette.</text>
</comment>
<accession>A0A9D2BRZ2</accession>
<evidence type="ECO:0000256" key="1">
    <source>
        <dbReference type="ARBA" id="ARBA00001946"/>
    </source>
</evidence>
<dbReference type="EC" id="3.1.-.-" evidence="9"/>
<dbReference type="NCBIfam" id="TIGR01573">
    <property type="entry name" value="cas2"/>
    <property type="match status" value="1"/>
</dbReference>
<gene>
    <name evidence="9 10" type="primary">cas2</name>
    <name evidence="10" type="ORF">H9848_12800</name>
</gene>
<dbReference type="Pfam" id="PF09827">
    <property type="entry name" value="CRISPR_Cas2"/>
    <property type="match status" value="1"/>
</dbReference>
<dbReference type="AlphaFoldDB" id="A0A9D2BRZ2"/>
<comment type="caution">
    <text evidence="10">The sequence shown here is derived from an EMBL/GenBank/DDBJ whole genome shotgun (WGS) entry which is preliminary data.</text>
</comment>
<keyword evidence="7 9" id="KW-0460">Magnesium</keyword>
<dbReference type="HAMAP" id="MF_01471">
    <property type="entry name" value="Cas2"/>
    <property type="match status" value="1"/>
</dbReference>
<dbReference type="GO" id="GO:0051607">
    <property type="term" value="P:defense response to virus"/>
    <property type="evidence" value="ECO:0007669"/>
    <property type="project" value="UniProtKB-UniRule"/>
</dbReference>
<dbReference type="InterPro" id="IPR021127">
    <property type="entry name" value="CRISPR_associated_Cas2"/>
</dbReference>
<dbReference type="CDD" id="cd09725">
    <property type="entry name" value="Cas2_I_II_III"/>
    <property type="match status" value="1"/>
</dbReference>
<feature type="binding site" evidence="9">
    <location>
        <position position="72"/>
    </location>
    <ligand>
        <name>Mg(2+)</name>
        <dbReference type="ChEBI" id="CHEBI:18420"/>
        <note>catalytic</note>
    </ligand>
</feature>
<protein>
    <recommendedName>
        <fullName evidence="9">CRISPR-associated endoribonuclease Cas2</fullName>
        <ecNumber evidence="9">3.1.-.-</ecNumber>
    </recommendedName>
</protein>